<evidence type="ECO:0000256" key="5">
    <source>
        <dbReference type="ARBA" id="ARBA00023274"/>
    </source>
</evidence>
<dbReference type="FunFam" id="3.30.1370.30:FF:000002">
    <property type="entry name" value="30S ribosomal protein S8"/>
    <property type="match status" value="1"/>
</dbReference>
<dbReference type="Gene3D" id="3.30.1490.10">
    <property type="match status" value="1"/>
</dbReference>
<dbReference type="HAMAP" id="MF_01302_B">
    <property type="entry name" value="Ribosomal_uS8_B"/>
    <property type="match status" value="1"/>
</dbReference>
<dbReference type="EMBL" id="CAFBNI010000001">
    <property type="protein sequence ID" value="CAB4936291.1"/>
    <property type="molecule type" value="Genomic_DNA"/>
</dbReference>
<dbReference type="SUPFAM" id="SSF56047">
    <property type="entry name" value="Ribosomal protein S8"/>
    <property type="match status" value="1"/>
</dbReference>
<dbReference type="Pfam" id="PF00410">
    <property type="entry name" value="Ribosomal_S8"/>
    <property type="match status" value="1"/>
</dbReference>
<dbReference type="GO" id="GO:0006412">
    <property type="term" value="P:translation"/>
    <property type="evidence" value="ECO:0007669"/>
    <property type="project" value="InterPro"/>
</dbReference>
<keyword evidence="2" id="KW-0699">rRNA-binding</keyword>
<dbReference type="PANTHER" id="PTHR11758">
    <property type="entry name" value="40S RIBOSOMAL PROTEIN S15A"/>
    <property type="match status" value="1"/>
</dbReference>
<evidence type="ECO:0000313" key="11">
    <source>
        <dbReference type="EMBL" id="CAB5008496.1"/>
    </source>
</evidence>
<evidence type="ECO:0000313" key="9">
    <source>
        <dbReference type="EMBL" id="CAB4936291.1"/>
    </source>
</evidence>
<dbReference type="GO" id="GO:0003735">
    <property type="term" value="F:structural constituent of ribosome"/>
    <property type="evidence" value="ECO:0007669"/>
    <property type="project" value="InterPro"/>
</dbReference>
<keyword evidence="4" id="KW-0689">Ribosomal protein</keyword>
<evidence type="ECO:0000313" key="10">
    <source>
        <dbReference type="EMBL" id="CAB4970954.1"/>
    </source>
</evidence>
<evidence type="ECO:0000313" key="12">
    <source>
        <dbReference type="EMBL" id="CAB5058305.1"/>
    </source>
</evidence>
<dbReference type="EMBL" id="CAFAAE010000021">
    <property type="protein sequence ID" value="CAB4786660.1"/>
    <property type="molecule type" value="Genomic_DNA"/>
</dbReference>
<dbReference type="EMBL" id="CAFBPL010000008">
    <property type="protein sequence ID" value="CAB5008496.1"/>
    <property type="molecule type" value="Genomic_DNA"/>
</dbReference>
<proteinExistence type="inferred from homology"/>
<evidence type="ECO:0000313" key="6">
    <source>
        <dbReference type="EMBL" id="CAB4735149.1"/>
    </source>
</evidence>
<gene>
    <name evidence="6" type="ORF">UFOPK2802_00150</name>
    <name evidence="7" type="ORF">UFOPK2982_00261</name>
    <name evidence="8" type="ORF">UFOPK3083_00022</name>
    <name evidence="9" type="ORF">UFOPK3783_00022</name>
    <name evidence="10" type="ORF">UFOPK3948_00100</name>
    <name evidence="11" type="ORF">UFOPK4113_00158</name>
    <name evidence="12" type="ORF">UFOPK4355_00083</name>
</gene>
<dbReference type="Gene3D" id="3.30.1370.30">
    <property type="match status" value="1"/>
</dbReference>
<dbReference type="GO" id="GO:1990904">
    <property type="term" value="C:ribonucleoprotein complex"/>
    <property type="evidence" value="ECO:0007669"/>
    <property type="project" value="UniProtKB-KW"/>
</dbReference>
<dbReference type="EMBL" id="CAEZYX010000007">
    <property type="protein sequence ID" value="CAB4735149.1"/>
    <property type="molecule type" value="Genomic_DNA"/>
</dbReference>
<keyword evidence="5" id="KW-0687">Ribonucleoprotein</keyword>
<organism evidence="6">
    <name type="scientific">freshwater metagenome</name>
    <dbReference type="NCBI Taxonomy" id="449393"/>
    <lineage>
        <taxon>unclassified sequences</taxon>
        <taxon>metagenomes</taxon>
        <taxon>ecological metagenomes</taxon>
    </lineage>
</organism>
<dbReference type="EMBL" id="CAFAAT010000001">
    <property type="protein sequence ID" value="CAB4795897.1"/>
    <property type="molecule type" value="Genomic_DNA"/>
</dbReference>
<dbReference type="NCBIfam" id="NF001109">
    <property type="entry name" value="PRK00136.1"/>
    <property type="match status" value="1"/>
</dbReference>
<dbReference type="EMBL" id="CAFBQT010000004">
    <property type="protein sequence ID" value="CAB5058305.1"/>
    <property type="molecule type" value="Genomic_DNA"/>
</dbReference>
<dbReference type="GO" id="GO:0019843">
    <property type="term" value="F:rRNA binding"/>
    <property type="evidence" value="ECO:0007669"/>
    <property type="project" value="UniProtKB-KW"/>
</dbReference>
<reference evidence="6" key="1">
    <citation type="submission" date="2020-05" db="EMBL/GenBank/DDBJ databases">
        <authorList>
            <person name="Chiriac C."/>
            <person name="Salcher M."/>
            <person name="Ghai R."/>
            <person name="Kavagutti S V."/>
        </authorList>
    </citation>
    <scope>NUCLEOTIDE SEQUENCE</scope>
</reference>
<dbReference type="InterPro" id="IPR000630">
    <property type="entry name" value="Ribosomal_uS8"/>
</dbReference>
<dbReference type="EMBL" id="CAFBOI010000005">
    <property type="protein sequence ID" value="CAB4970954.1"/>
    <property type="molecule type" value="Genomic_DNA"/>
</dbReference>
<accession>A0A6J6SLN3</accession>
<comment type="similarity">
    <text evidence="1">Belongs to the universal ribosomal protein uS8 family.</text>
</comment>
<evidence type="ECO:0000256" key="3">
    <source>
        <dbReference type="ARBA" id="ARBA00022884"/>
    </source>
</evidence>
<dbReference type="GO" id="GO:0005737">
    <property type="term" value="C:cytoplasm"/>
    <property type="evidence" value="ECO:0007669"/>
    <property type="project" value="UniProtKB-ARBA"/>
</dbReference>
<evidence type="ECO:0000256" key="2">
    <source>
        <dbReference type="ARBA" id="ARBA00022730"/>
    </source>
</evidence>
<protein>
    <submittedName>
        <fullName evidence="6">Unannotated protein</fullName>
    </submittedName>
</protein>
<keyword evidence="3" id="KW-0694">RNA-binding</keyword>
<evidence type="ECO:0000256" key="4">
    <source>
        <dbReference type="ARBA" id="ARBA00022980"/>
    </source>
</evidence>
<name>A0A6J6SLN3_9ZZZZ</name>
<dbReference type="AlphaFoldDB" id="A0A6J6SLN3"/>
<dbReference type="FunFam" id="3.30.1490.10:FF:000001">
    <property type="entry name" value="30S ribosomal protein S8"/>
    <property type="match status" value="1"/>
</dbReference>
<evidence type="ECO:0000313" key="7">
    <source>
        <dbReference type="EMBL" id="CAB4786660.1"/>
    </source>
</evidence>
<dbReference type="InterPro" id="IPR035987">
    <property type="entry name" value="Ribosomal_uS8_sf"/>
</dbReference>
<dbReference type="GO" id="GO:0005840">
    <property type="term" value="C:ribosome"/>
    <property type="evidence" value="ECO:0007669"/>
    <property type="project" value="UniProtKB-KW"/>
</dbReference>
<evidence type="ECO:0000313" key="8">
    <source>
        <dbReference type="EMBL" id="CAB4795897.1"/>
    </source>
</evidence>
<sequence>MTMTDPIADMLSRLRNANTAYHEVVSMPSSSVKVRIAAILQQEGYISGYKVEQNSEGFGKTLVIDLKYGSNRERSIAGLRRVSKPGLRVYAKSTGLPKVLGGLGVAIISTSQGLLTDKQANKQGVGGEVLAYVW</sequence>
<evidence type="ECO:0000256" key="1">
    <source>
        <dbReference type="ARBA" id="ARBA00006471"/>
    </source>
</evidence>